<dbReference type="GO" id="GO:0005829">
    <property type="term" value="C:cytosol"/>
    <property type="evidence" value="ECO:0007669"/>
    <property type="project" value="Ensembl"/>
</dbReference>
<evidence type="ECO:0000256" key="9">
    <source>
        <dbReference type="ARBA" id="ARBA00023128"/>
    </source>
</evidence>
<proteinExistence type="inferred from homology"/>
<dbReference type="PANTHER" id="PTHR16276:SF1">
    <property type="entry name" value="SMALL RIBOSOMAL SUBUNIT PROTEIN MS39"/>
    <property type="match status" value="1"/>
</dbReference>
<evidence type="ECO:0000313" key="13">
    <source>
        <dbReference type="Proteomes" id="UP000594220"/>
    </source>
</evidence>
<evidence type="ECO:0000256" key="1">
    <source>
        <dbReference type="ARBA" id="ARBA00004173"/>
    </source>
</evidence>
<dbReference type="GO" id="GO:0006417">
    <property type="term" value="P:regulation of translation"/>
    <property type="evidence" value="ECO:0007669"/>
    <property type="project" value="UniProtKB-KW"/>
</dbReference>
<dbReference type="InterPro" id="IPR011990">
    <property type="entry name" value="TPR-like_helical_dom_sf"/>
</dbReference>
<dbReference type="Proteomes" id="UP000594220">
    <property type="component" value="Unplaced"/>
</dbReference>
<gene>
    <name evidence="12" type="primary">PTCD3</name>
</gene>
<keyword evidence="13" id="KW-1185">Reference proteome</keyword>
<evidence type="ECO:0000256" key="10">
    <source>
        <dbReference type="ARBA" id="ARBA00023274"/>
    </source>
</evidence>
<keyword evidence="4" id="KW-0677">Repeat</keyword>
<keyword evidence="7" id="KW-0809">Transit peptide</keyword>
<dbReference type="OMA" id="LVSIHYR"/>
<dbReference type="GeneTree" id="ENSGT00390000016876"/>
<dbReference type="PANTHER" id="PTHR16276">
    <property type="entry name" value="PENTATRICOPEPTIDE REPEAT DOMAIN-CONTAINING PROTEIN 3"/>
    <property type="match status" value="1"/>
</dbReference>
<keyword evidence="5" id="KW-0810">Translation regulation</keyword>
<dbReference type="GO" id="GO:0043024">
    <property type="term" value="F:ribosomal small subunit binding"/>
    <property type="evidence" value="ECO:0007669"/>
    <property type="project" value="Ensembl"/>
</dbReference>
<comment type="similarity">
    <text evidence="2">Belongs to the mitochondrion-specific ribosomal protein mS39 family.</text>
</comment>
<keyword evidence="3" id="KW-0699">rRNA-binding</keyword>
<dbReference type="InterPro" id="IPR055063">
    <property type="entry name" value="Rib_mS39_PPR"/>
</dbReference>
<dbReference type="GO" id="GO:1990904">
    <property type="term" value="C:ribonucleoprotein complex"/>
    <property type="evidence" value="ECO:0007669"/>
    <property type="project" value="UniProtKB-KW"/>
</dbReference>
<evidence type="ECO:0000256" key="8">
    <source>
        <dbReference type="ARBA" id="ARBA00022980"/>
    </source>
</evidence>
<dbReference type="InterPro" id="IPR002885">
    <property type="entry name" value="PPR_rpt"/>
</dbReference>
<evidence type="ECO:0000256" key="11">
    <source>
        <dbReference type="ARBA" id="ARBA00035134"/>
    </source>
</evidence>
<evidence type="ECO:0000256" key="6">
    <source>
        <dbReference type="ARBA" id="ARBA00022884"/>
    </source>
</evidence>
<sequence>MHHFTKAVNLLHYITCFLQDPTAVRYTFHDDTYLIPRTPSELRLFAFSKESGKNAAKYIINEFPRYFERDIAEPHIPCLMPENLKPQIEGVSEAALKEHIQLRKVRASVDIYDQLLQAGNPVSLKTTNSLLDLLCFYGDQEPVRDYLPEKEMSEESESRENNNAERIFNLMPERNAHSYCTMIRGMVKHGAYQKAFVMYTDLLNERHRADVDTFNALILAVARIRETFFDKWEVIKDLLNCMARQNVQPSVLTFNNILKSLKYCGGLGRSVSSKVLNEMKAINIGKRIPNLLLISNVTSKIATSKDVIAVLFQGCFSPPTLQCVNLKDLKLAYRVHRVLEMGGSWKFLPVDQQYVYW</sequence>
<dbReference type="Ensembl" id="ENSCPRT00005000918.1">
    <property type="protein sequence ID" value="ENSCPRP00005000796.1"/>
    <property type="gene ID" value="ENSCPRG00005000603.1"/>
</dbReference>
<evidence type="ECO:0000256" key="5">
    <source>
        <dbReference type="ARBA" id="ARBA00022845"/>
    </source>
</evidence>
<dbReference type="Gene3D" id="1.25.40.10">
    <property type="entry name" value="Tetratricopeptide repeat domain"/>
    <property type="match status" value="1"/>
</dbReference>
<dbReference type="NCBIfam" id="TIGR00756">
    <property type="entry name" value="PPR"/>
    <property type="match status" value="1"/>
</dbReference>
<keyword evidence="8" id="KW-0689">Ribosomal protein</keyword>
<dbReference type="GO" id="GO:0005654">
    <property type="term" value="C:nucleoplasm"/>
    <property type="evidence" value="ECO:0007669"/>
    <property type="project" value="Ensembl"/>
</dbReference>
<keyword evidence="10" id="KW-0687">Ribonucleoprotein</keyword>
<reference evidence="12" key="2">
    <citation type="submission" date="2025-09" db="UniProtKB">
        <authorList>
            <consortium name="Ensembl"/>
        </authorList>
    </citation>
    <scope>IDENTIFICATION</scope>
</reference>
<dbReference type="Pfam" id="PF22330">
    <property type="entry name" value="Rib_mS39_PPR"/>
    <property type="match status" value="1"/>
</dbReference>
<dbReference type="GO" id="GO:0032543">
    <property type="term" value="P:mitochondrial translation"/>
    <property type="evidence" value="ECO:0007669"/>
    <property type="project" value="Ensembl"/>
</dbReference>
<evidence type="ECO:0000256" key="3">
    <source>
        <dbReference type="ARBA" id="ARBA00022730"/>
    </source>
</evidence>
<evidence type="ECO:0000313" key="12">
    <source>
        <dbReference type="Ensembl" id="ENSCPRP00005000796.1"/>
    </source>
</evidence>
<reference evidence="12" key="1">
    <citation type="submission" date="2025-08" db="UniProtKB">
        <authorList>
            <consortium name="Ensembl"/>
        </authorList>
    </citation>
    <scope>IDENTIFICATION</scope>
</reference>
<evidence type="ECO:0000256" key="4">
    <source>
        <dbReference type="ARBA" id="ARBA00022737"/>
    </source>
</evidence>
<dbReference type="GO" id="GO:0005886">
    <property type="term" value="C:plasma membrane"/>
    <property type="evidence" value="ECO:0007669"/>
    <property type="project" value="Ensembl"/>
</dbReference>
<evidence type="ECO:0000256" key="7">
    <source>
        <dbReference type="ARBA" id="ARBA00022946"/>
    </source>
</evidence>
<dbReference type="GO" id="GO:0019843">
    <property type="term" value="F:rRNA binding"/>
    <property type="evidence" value="ECO:0007669"/>
    <property type="project" value="UniProtKB-KW"/>
</dbReference>
<comment type="subcellular location">
    <subcellularLocation>
        <location evidence="1">Mitochondrion</location>
    </subcellularLocation>
</comment>
<name>A0A7M4DWL3_CROPO</name>
<keyword evidence="9" id="KW-0496">Mitochondrion</keyword>
<organism evidence="12 13">
    <name type="scientific">Crocodylus porosus</name>
    <name type="common">Saltwater crocodile</name>
    <name type="synonym">Estuarine crocodile</name>
    <dbReference type="NCBI Taxonomy" id="8502"/>
    <lineage>
        <taxon>Eukaryota</taxon>
        <taxon>Metazoa</taxon>
        <taxon>Chordata</taxon>
        <taxon>Craniata</taxon>
        <taxon>Vertebrata</taxon>
        <taxon>Euteleostomi</taxon>
        <taxon>Archelosauria</taxon>
        <taxon>Archosauria</taxon>
        <taxon>Crocodylia</taxon>
        <taxon>Longirostres</taxon>
        <taxon>Crocodylidae</taxon>
        <taxon>Crocodylus</taxon>
    </lineage>
</organism>
<dbReference type="AlphaFoldDB" id="A0A7M4DWL3"/>
<accession>A0A7M4DWL3</accession>
<keyword evidence="6" id="KW-0694">RNA-binding</keyword>
<dbReference type="GO" id="GO:0005759">
    <property type="term" value="C:mitochondrial matrix"/>
    <property type="evidence" value="ECO:0007669"/>
    <property type="project" value="Ensembl"/>
</dbReference>
<evidence type="ECO:0000256" key="2">
    <source>
        <dbReference type="ARBA" id="ARBA00008551"/>
    </source>
</evidence>
<dbReference type="GO" id="GO:0005840">
    <property type="term" value="C:ribosome"/>
    <property type="evidence" value="ECO:0007669"/>
    <property type="project" value="UniProtKB-KW"/>
</dbReference>
<protein>
    <recommendedName>
        <fullName evidence="11">Small ribosomal subunit protein mS39</fullName>
    </recommendedName>
</protein>
<dbReference type="InterPro" id="IPR037387">
    <property type="entry name" value="PTCD3"/>
</dbReference>